<proteinExistence type="predicted"/>
<gene>
    <name evidence="1" type="ORF">LCGC14_2830990</name>
</gene>
<dbReference type="AlphaFoldDB" id="A0A0F8YE32"/>
<organism evidence="1">
    <name type="scientific">marine sediment metagenome</name>
    <dbReference type="NCBI Taxonomy" id="412755"/>
    <lineage>
        <taxon>unclassified sequences</taxon>
        <taxon>metagenomes</taxon>
        <taxon>ecological metagenomes</taxon>
    </lineage>
</organism>
<evidence type="ECO:0000313" key="1">
    <source>
        <dbReference type="EMBL" id="KKK79688.1"/>
    </source>
</evidence>
<accession>A0A0F8YE32</accession>
<sequence length="156" mass="17277">MIYSTSITTANSKSKASATRTKLKITKGLIWLLEVDFPPGCVGLVHVQIFDGSYQILPASPDKSLSGDGRLLRYDDLYLKSAAPFELSVVTWNEDELWDHNIQIRIGLASTRLFMARYLPTIGWEDFAAQMGEVQKDQAKGKAEQVIELLKLTGGG</sequence>
<name>A0A0F8YE32_9ZZZZ</name>
<comment type="caution">
    <text evidence="1">The sequence shown here is derived from an EMBL/GenBank/DDBJ whole genome shotgun (WGS) entry which is preliminary data.</text>
</comment>
<reference evidence="1" key="1">
    <citation type="journal article" date="2015" name="Nature">
        <title>Complex archaea that bridge the gap between prokaryotes and eukaryotes.</title>
        <authorList>
            <person name="Spang A."/>
            <person name="Saw J.H."/>
            <person name="Jorgensen S.L."/>
            <person name="Zaremba-Niedzwiedzka K."/>
            <person name="Martijn J."/>
            <person name="Lind A.E."/>
            <person name="van Eijk R."/>
            <person name="Schleper C."/>
            <person name="Guy L."/>
            <person name="Ettema T.J."/>
        </authorList>
    </citation>
    <scope>NUCLEOTIDE SEQUENCE</scope>
</reference>
<dbReference type="EMBL" id="LAZR01053914">
    <property type="protein sequence ID" value="KKK79688.1"/>
    <property type="molecule type" value="Genomic_DNA"/>
</dbReference>
<protein>
    <submittedName>
        <fullName evidence="1">Uncharacterized protein</fullName>
    </submittedName>
</protein>